<gene>
    <name evidence="1" type="ORF">PXEA_LOCUS2289</name>
</gene>
<dbReference type="Proteomes" id="UP000784294">
    <property type="component" value="Unassembled WGS sequence"/>
</dbReference>
<evidence type="ECO:0000313" key="1">
    <source>
        <dbReference type="EMBL" id="VEL08849.1"/>
    </source>
</evidence>
<protein>
    <submittedName>
        <fullName evidence="1">Uncharacterized protein</fullName>
    </submittedName>
</protein>
<dbReference type="AlphaFoldDB" id="A0A3S5A0Q4"/>
<name>A0A3S5A0Q4_9PLAT</name>
<comment type="caution">
    <text evidence="1">The sequence shown here is derived from an EMBL/GenBank/DDBJ whole genome shotgun (WGS) entry which is preliminary data.</text>
</comment>
<dbReference type="EMBL" id="CAAALY010004880">
    <property type="protein sequence ID" value="VEL08849.1"/>
    <property type="molecule type" value="Genomic_DNA"/>
</dbReference>
<reference evidence="1" key="1">
    <citation type="submission" date="2018-11" db="EMBL/GenBank/DDBJ databases">
        <authorList>
            <consortium name="Pathogen Informatics"/>
        </authorList>
    </citation>
    <scope>NUCLEOTIDE SEQUENCE</scope>
</reference>
<organism evidence="1 2">
    <name type="scientific">Protopolystoma xenopodis</name>
    <dbReference type="NCBI Taxonomy" id="117903"/>
    <lineage>
        <taxon>Eukaryota</taxon>
        <taxon>Metazoa</taxon>
        <taxon>Spiralia</taxon>
        <taxon>Lophotrochozoa</taxon>
        <taxon>Platyhelminthes</taxon>
        <taxon>Monogenea</taxon>
        <taxon>Polyopisthocotylea</taxon>
        <taxon>Polystomatidea</taxon>
        <taxon>Polystomatidae</taxon>
        <taxon>Protopolystoma</taxon>
    </lineage>
</organism>
<proteinExistence type="predicted"/>
<evidence type="ECO:0000313" key="2">
    <source>
        <dbReference type="Proteomes" id="UP000784294"/>
    </source>
</evidence>
<sequence length="268" mass="30418">MDFSQLSRVGLTLNVMCLARLDEARDRLLRKLTYSMRHPLPDKLGSRSGQSREQQQTQSRVLFGCRNNFRRIPLVLHRARERWTAATRSGVFCNSFRGVSSDIQNVDELGTWKEEDYAENLILRKDIRNTEEDQMALEQNENILLEASESILGREITKKDHSYLNLDSLKNTDNELNTTSSSVDRLFDNLASTSFAQLKSNYTVNSSSAHPTPYSHVTPCDFGVLGQSPTSQHRSCKANRLLSTSGKVTLSGAAYNQVITYQLFELFK</sequence>
<keyword evidence="2" id="KW-1185">Reference proteome</keyword>
<accession>A0A3S5A0Q4</accession>